<evidence type="ECO:0000313" key="3">
    <source>
        <dbReference type="Proteomes" id="UP000440578"/>
    </source>
</evidence>
<dbReference type="InterPro" id="IPR045700">
    <property type="entry name" value="Rab3GAP1"/>
</dbReference>
<feature type="compositionally biased region" description="Low complexity" evidence="1">
    <location>
        <begin position="90"/>
        <end position="103"/>
    </location>
</feature>
<organism evidence="2 3">
    <name type="scientific">Amphibalanus amphitrite</name>
    <name type="common">Striped barnacle</name>
    <name type="synonym">Balanus amphitrite</name>
    <dbReference type="NCBI Taxonomy" id="1232801"/>
    <lineage>
        <taxon>Eukaryota</taxon>
        <taxon>Metazoa</taxon>
        <taxon>Ecdysozoa</taxon>
        <taxon>Arthropoda</taxon>
        <taxon>Crustacea</taxon>
        <taxon>Multicrustacea</taxon>
        <taxon>Cirripedia</taxon>
        <taxon>Thoracica</taxon>
        <taxon>Thoracicalcarea</taxon>
        <taxon>Balanomorpha</taxon>
        <taxon>Balanoidea</taxon>
        <taxon>Balanidae</taxon>
        <taxon>Amphibalaninae</taxon>
        <taxon>Amphibalanus</taxon>
    </lineage>
</organism>
<gene>
    <name evidence="2" type="primary">rab3gap1_1</name>
    <name evidence="2" type="ORF">FJT64_027402</name>
</gene>
<feature type="compositionally biased region" description="Basic and acidic residues" evidence="1">
    <location>
        <begin position="38"/>
        <end position="51"/>
    </location>
</feature>
<dbReference type="PANTHER" id="PTHR21422">
    <property type="entry name" value="RAB3 GTPASE-ACTIVATING PROTEIN CATALYTIC SUBUNIT"/>
    <property type="match status" value="1"/>
</dbReference>
<accession>A0A6A4W0J6</accession>
<proteinExistence type="predicted"/>
<dbReference type="EMBL" id="VIIS01001305">
    <property type="protein sequence ID" value="KAF0299975.1"/>
    <property type="molecule type" value="Genomic_DNA"/>
</dbReference>
<dbReference type="PANTHER" id="PTHR21422:SF9">
    <property type="entry name" value="RAB3 GTPASE-ACTIVATING PROTEIN CATALYTIC SUBUNIT"/>
    <property type="match status" value="1"/>
</dbReference>
<feature type="region of interest" description="Disordered" evidence="1">
    <location>
        <begin position="398"/>
        <end position="417"/>
    </location>
</feature>
<sequence length="519" mass="57102">MCDAEDGEGEVFEITDFTSASDWERFIGSVTELLHEWKADKEPLTAPEGKETPTATPSRPTLQQSEVDFAGCRFIVTFVDLPGRAERRSSVPSAPSADPSVPSGAPPASPRSGEDSDDEPERLPPALDELRSAAADFRPGAAAHPVAEAFGVRRFITVRPSAEPGVNSESKARILLSSLHMALREAAWDIPMFVQVHRLAMQYFMGTCVGEGVLVEFHTILLKRAPSHLYYLSGLLDLFKQKLSSRAVPAVSVSLRLQYTVDDFGPLTYCGEAPDPAELEAVLPDLDGETALPLDAAEGLEPLAGLDLMACWHQVAETLLVEDSYSQLNPRHAPLWRVRARPAARAVGLLGLCLKDVWMFCHRRDTFEDLVGRAIIDTPPQGQAPDVTAALSRLTGPGGRAGAVSTRSTHHQAGHRHLDDTTEYVDRLCEQLFNQETQLSEVKSSRPGDLLWRLARVVCLLARSRSSSLLCRVWERFLQQLRGHWETVQPVPGRHGRPRALLAARRLRFSRERLGGIGL</sequence>
<dbReference type="GO" id="GO:0005096">
    <property type="term" value="F:GTPase activator activity"/>
    <property type="evidence" value="ECO:0007669"/>
    <property type="project" value="InterPro"/>
</dbReference>
<name>A0A6A4W0J6_AMPAM</name>
<keyword evidence="3" id="KW-1185">Reference proteome</keyword>
<dbReference type="Proteomes" id="UP000440578">
    <property type="component" value="Unassembled WGS sequence"/>
</dbReference>
<comment type="caution">
    <text evidence="2">The sequence shown here is derived from an EMBL/GenBank/DDBJ whole genome shotgun (WGS) entry which is preliminary data.</text>
</comment>
<feature type="compositionally biased region" description="Polar residues" evidence="1">
    <location>
        <begin position="53"/>
        <end position="64"/>
    </location>
</feature>
<feature type="region of interest" description="Disordered" evidence="1">
    <location>
        <begin position="38"/>
        <end position="64"/>
    </location>
</feature>
<reference evidence="2 3" key="1">
    <citation type="submission" date="2019-07" db="EMBL/GenBank/DDBJ databases">
        <title>Draft genome assembly of a fouling barnacle, Amphibalanus amphitrite (Darwin, 1854): The first reference genome for Thecostraca.</title>
        <authorList>
            <person name="Kim W."/>
        </authorList>
    </citation>
    <scope>NUCLEOTIDE SEQUENCE [LARGE SCALE GENOMIC DNA]</scope>
    <source>
        <strain evidence="2">SNU_AA5</strain>
        <tissue evidence="2">Soma without cirri and trophi</tissue>
    </source>
</reference>
<protein>
    <submittedName>
        <fullName evidence="2">Rab3 GTPase-activating protein catalytic subunit</fullName>
    </submittedName>
</protein>
<feature type="region of interest" description="Disordered" evidence="1">
    <location>
        <begin position="86"/>
        <end position="124"/>
    </location>
</feature>
<dbReference type="AlphaFoldDB" id="A0A6A4W0J6"/>
<evidence type="ECO:0000256" key="1">
    <source>
        <dbReference type="SAM" id="MobiDB-lite"/>
    </source>
</evidence>
<dbReference type="OrthoDB" id="6378743at2759"/>
<evidence type="ECO:0000313" key="2">
    <source>
        <dbReference type="EMBL" id="KAF0299975.1"/>
    </source>
</evidence>